<dbReference type="AlphaFoldDB" id="A0A3N2BZ27"/>
<reference evidence="2 3" key="1">
    <citation type="submission" date="2018-11" db="EMBL/GenBank/DDBJ databases">
        <title>Sequencing the genomes of 1000 actinobacteria strains.</title>
        <authorList>
            <person name="Klenk H.-P."/>
        </authorList>
    </citation>
    <scope>NUCLEOTIDE SEQUENCE [LARGE SCALE GENOMIC DNA]</scope>
    <source>
        <strain evidence="2 3">DSM 14012</strain>
    </source>
</reference>
<keyword evidence="1" id="KW-1133">Transmembrane helix</keyword>
<accession>A0A3N2BZ27</accession>
<gene>
    <name evidence="2" type="ORF">EDD42_0551</name>
</gene>
<comment type="caution">
    <text evidence="2">The sequence shown here is derived from an EMBL/GenBank/DDBJ whole genome shotgun (WGS) entry which is preliminary data.</text>
</comment>
<organism evidence="2 3">
    <name type="scientific">Plantibacter flavus</name>
    <dbReference type="NCBI Taxonomy" id="150123"/>
    <lineage>
        <taxon>Bacteria</taxon>
        <taxon>Bacillati</taxon>
        <taxon>Actinomycetota</taxon>
        <taxon>Actinomycetes</taxon>
        <taxon>Micrococcales</taxon>
        <taxon>Microbacteriaceae</taxon>
        <taxon>Plantibacter</taxon>
    </lineage>
</organism>
<protein>
    <submittedName>
        <fullName evidence="2">Superfamily IV 4 TMS phage holin</fullName>
    </submittedName>
</protein>
<feature type="transmembrane region" description="Helical" evidence="1">
    <location>
        <begin position="62"/>
        <end position="84"/>
    </location>
</feature>
<feature type="transmembrane region" description="Helical" evidence="1">
    <location>
        <begin position="96"/>
        <end position="119"/>
    </location>
</feature>
<dbReference type="Pfam" id="PF04020">
    <property type="entry name" value="Phage_holin_4_2"/>
    <property type="match status" value="1"/>
</dbReference>
<dbReference type="RefSeq" id="WP_085511989.1">
    <property type="nucleotide sequence ID" value="NZ_FXAP01000003.1"/>
</dbReference>
<keyword evidence="3" id="KW-1185">Reference proteome</keyword>
<evidence type="ECO:0000256" key="1">
    <source>
        <dbReference type="SAM" id="Phobius"/>
    </source>
</evidence>
<proteinExistence type="predicted"/>
<dbReference type="Proteomes" id="UP000266915">
    <property type="component" value="Unassembled WGS sequence"/>
</dbReference>
<keyword evidence="1" id="KW-0812">Transmembrane</keyword>
<evidence type="ECO:0000313" key="3">
    <source>
        <dbReference type="Proteomes" id="UP000266915"/>
    </source>
</evidence>
<name>A0A3N2BZ27_9MICO</name>
<sequence length="137" mass="14528">MTRLLLSIAVSLLSSAIGLLVADWVVPGVRLSLGGFIIAVVVFTIAQGVLGPFILRLARRYASAILGGIGLVTTLVSLFVASILPGGLHIRGVLAWVLAPLVVWLVTALGSWILGWALITRRFGDRDGDRGRTSSKR</sequence>
<feature type="transmembrane region" description="Helical" evidence="1">
    <location>
        <begin position="32"/>
        <end position="55"/>
    </location>
</feature>
<dbReference type="InterPro" id="IPR007165">
    <property type="entry name" value="Phage_holin_4_2"/>
</dbReference>
<dbReference type="EMBL" id="RKHL01000001">
    <property type="protein sequence ID" value="ROR80510.1"/>
    <property type="molecule type" value="Genomic_DNA"/>
</dbReference>
<evidence type="ECO:0000313" key="2">
    <source>
        <dbReference type="EMBL" id="ROR80510.1"/>
    </source>
</evidence>
<keyword evidence="1" id="KW-0472">Membrane</keyword>